<dbReference type="SUPFAM" id="SSF50022">
    <property type="entry name" value="ISP domain"/>
    <property type="match status" value="1"/>
</dbReference>
<dbReference type="PANTHER" id="PTHR21266">
    <property type="entry name" value="IRON-SULFUR DOMAIN CONTAINING PROTEIN"/>
    <property type="match status" value="1"/>
</dbReference>
<dbReference type="SUPFAM" id="SSF55961">
    <property type="entry name" value="Bet v1-like"/>
    <property type="match status" value="1"/>
</dbReference>
<keyword evidence="3" id="KW-0560">Oxidoreductase</keyword>
<dbReference type="PROSITE" id="PS51296">
    <property type="entry name" value="RIESKE"/>
    <property type="match status" value="1"/>
</dbReference>
<dbReference type="EMBL" id="CP063362">
    <property type="protein sequence ID" value="QRG08394.1"/>
    <property type="molecule type" value="Genomic_DNA"/>
</dbReference>
<evidence type="ECO:0000256" key="4">
    <source>
        <dbReference type="ARBA" id="ARBA00023004"/>
    </source>
</evidence>
<dbReference type="InterPro" id="IPR044043">
    <property type="entry name" value="VanA_C_cat"/>
</dbReference>
<dbReference type="Proteomes" id="UP000596427">
    <property type="component" value="Chromosome"/>
</dbReference>
<dbReference type="GO" id="GO:0046872">
    <property type="term" value="F:metal ion binding"/>
    <property type="evidence" value="ECO:0007669"/>
    <property type="project" value="UniProtKB-KW"/>
</dbReference>
<dbReference type="InterPro" id="IPR017941">
    <property type="entry name" value="Rieske_2Fe-2S"/>
</dbReference>
<evidence type="ECO:0000259" key="6">
    <source>
        <dbReference type="PROSITE" id="PS51296"/>
    </source>
</evidence>
<evidence type="ECO:0000256" key="5">
    <source>
        <dbReference type="ARBA" id="ARBA00023014"/>
    </source>
</evidence>
<dbReference type="PANTHER" id="PTHR21266:SF60">
    <property type="entry name" value="3-KETOSTEROID-9-ALPHA-MONOOXYGENASE, OXYGENASE COMPONENT"/>
    <property type="match status" value="1"/>
</dbReference>
<dbReference type="Pfam" id="PF00355">
    <property type="entry name" value="Rieske"/>
    <property type="match status" value="1"/>
</dbReference>
<dbReference type="AlphaFoldDB" id="A0A974SKM9"/>
<dbReference type="Gene3D" id="2.102.10.10">
    <property type="entry name" value="Rieske [2Fe-2S] iron-sulphur domain"/>
    <property type="match status" value="1"/>
</dbReference>
<accession>A0A974SKM9</accession>
<dbReference type="Gene3D" id="3.90.380.10">
    <property type="entry name" value="Naphthalene 1,2-dioxygenase Alpha Subunit, Chain A, domain 1"/>
    <property type="match status" value="1"/>
</dbReference>
<dbReference type="Pfam" id="PF19112">
    <property type="entry name" value="VanA_C"/>
    <property type="match status" value="1"/>
</dbReference>
<evidence type="ECO:0000313" key="8">
    <source>
        <dbReference type="Proteomes" id="UP000596427"/>
    </source>
</evidence>
<reference evidence="7 8" key="1">
    <citation type="submission" date="2020-10" db="EMBL/GenBank/DDBJ databases">
        <title>Degradation of 1,4-Dioxane by Xanthobacter sp. YN2, via a Novel Group-2 Soluble Di-Iron Monooxygenase.</title>
        <authorList>
            <person name="Ma F."/>
            <person name="Wang Y."/>
            <person name="Yang J."/>
            <person name="Guo H."/>
            <person name="Su D."/>
            <person name="Yu L."/>
        </authorList>
    </citation>
    <scope>NUCLEOTIDE SEQUENCE [LARGE SCALE GENOMIC DNA]</scope>
    <source>
        <strain evidence="7 8">YN2</strain>
    </source>
</reference>
<name>A0A974SKM9_9HYPH</name>
<evidence type="ECO:0000256" key="3">
    <source>
        <dbReference type="ARBA" id="ARBA00023002"/>
    </source>
</evidence>
<dbReference type="KEGG" id="xdi:EZH22_08930"/>
<organism evidence="7 8">
    <name type="scientific">Xanthobacter dioxanivorans</name>
    <dbReference type="NCBI Taxonomy" id="2528964"/>
    <lineage>
        <taxon>Bacteria</taxon>
        <taxon>Pseudomonadati</taxon>
        <taxon>Pseudomonadota</taxon>
        <taxon>Alphaproteobacteria</taxon>
        <taxon>Hyphomicrobiales</taxon>
        <taxon>Xanthobacteraceae</taxon>
        <taxon>Xanthobacter</taxon>
    </lineage>
</organism>
<keyword evidence="7" id="KW-0223">Dioxygenase</keyword>
<evidence type="ECO:0000313" key="7">
    <source>
        <dbReference type="EMBL" id="QRG08394.1"/>
    </source>
</evidence>
<protein>
    <submittedName>
        <fullName evidence="7">Aromatic ring-hydroxylating dioxygenase subunit alpha</fullName>
    </submittedName>
</protein>
<dbReference type="InterPro" id="IPR050584">
    <property type="entry name" value="Cholesterol_7-desaturase"/>
</dbReference>
<dbReference type="InterPro" id="IPR036922">
    <property type="entry name" value="Rieske_2Fe-2S_sf"/>
</dbReference>
<feature type="domain" description="Rieske" evidence="6">
    <location>
        <begin position="8"/>
        <end position="111"/>
    </location>
</feature>
<keyword evidence="8" id="KW-1185">Reference proteome</keyword>
<dbReference type="GO" id="GO:0051537">
    <property type="term" value="F:2 iron, 2 sulfur cluster binding"/>
    <property type="evidence" value="ECO:0007669"/>
    <property type="project" value="UniProtKB-KW"/>
</dbReference>
<keyword evidence="4" id="KW-0408">Iron</keyword>
<sequence length="356" mass="39838">MEFLWNTWHFAAWAQDVAAGQLVPRILLNVPVVLFRDAAGQVAAMEDRCPHRFAPLSRGRLAGDRVICGYHGLEFDARGACVRNPHLSGKVPAAAKVRTFPVVERHSGLWIWLGEEIPDSTLIPDYSILSEAAPEAVTRRDHFVMNVPFELIVDNILDCSHGNFLHRDILGNEEMNCTDTTVEQVGNAFWVRRFMANVPCPGIWDLMFRGDGGTVDTWQDCRWEAPSALLLDVGVTEAGAPRRDGTGYLGLHIMTPQTKTSTHYHTVAVRWNISPSSETEETRAKISDLRKFAFVEQDEPMISAQHEIMLMTGAETLGEVLLETDVGVVRWRKIMSDLLSAEQAGRARNTRLHRTA</sequence>
<evidence type="ECO:0000256" key="2">
    <source>
        <dbReference type="ARBA" id="ARBA00022723"/>
    </source>
</evidence>
<proteinExistence type="predicted"/>
<dbReference type="RefSeq" id="WP_203195302.1">
    <property type="nucleotide sequence ID" value="NZ_CP063362.1"/>
</dbReference>
<dbReference type="GO" id="GO:0051213">
    <property type="term" value="F:dioxygenase activity"/>
    <property type="evidence" value="ECO:0007669"/>
    <property type="project" value="UniProtKB-KW"/>
</dbReference>
<keyword evidence="5" id="KW-0411">Iron-sulfur</keyword>
<keyword evidence="1" id="KW-0001">2Fe-2S</keyword>
<gene>
    <name evidence="7" type="ORF">EZH22_08930</name>
</gene>
<evidence type="ECO:0000256" key="1">
    <source>
        <dbReference type="ARBA" id="ARBA00022714"/>
    </source>
</evidence>
<keyword evidence="2" id="KW-0479">Metal-binding</keyword>